<dbReference type="InterPro" id="IPR001647">
    <property type="entry name" value="HTH_TetR"/>
</dbReference>
<dbReference type="PROSITE" id="PS50977">
    <property type="entry name" value="HTH_TETR_2"/>
    <property type="match status" value="1"/>
</dbReference>
<keyword evidence="7" id="KW-1185">Reference proteome</keyword>
<dbReference type="InterPro" id="IPR050109">
    <property type="entry name" value="HTH-type_TetR-like_transc_reg"/>
</dbReference>
<feature type="domain" description="HTH tetR-type" evidence="5">
    <location>
        <begin position="8"/>
        <end position="68"/>
    </location>
</feature>
<keyword evidence="2 4" id="KW-0238">DNA-binding</keyword>
<comment type="caution">
    <text evidence="6">The sequence shown here is derived from an EMBL/GenBank/DDBJ whole genome shotgun (WGS) entry which is preliminary data.</text>
</comment>
<dbReference type="InterPro" id="IPR009057">
    <property type="entry name" value="Homeodomain-like_sf"/>
</dbReference>
<evidence type="ECO:0000256" key="4">
    <source>
        <dbReference type="PROSITE-ProRule" id="PRU00335"/>
    </source>
</evidence>
<keyword evidence="3" id="KW-0804">Transcription</keyword>
<dbReference type="Proteomes" id="UP000642819">
    <property type="component" value="Unassembled WGS sequence"/>
</dbReference>
<dbReference type="PROSITE" id="PS01081">
    <property type="entry name" value="HTH_TETR_1"/>
    <property type="match status" value="1"/>
</dbReference>
<keyword evidence="1" id="KW-0805">Transcription regulation</keyword>
<dbReference type="PRINTS" id="PR00455">
    <property type="entry name" value="HTHTETR"/>
</dbReference>
<sequence>MQQGPKSARTRARLKSTAFKLFREDGFSNTTLRAIASESGLSLGSAYYYVESKDDLARELFDELVSELRAGLASALAEGNTLEHNLRTLWDGLLDAVEPYPDCGVAFLRSRPTLPPDGGAAIESAIDSARPQAPLPIRQDLPKLVGLVTHAILAFWASDTSPGKRRSRLLVRRAAPLTSRVAVLSRLPVVRTLLDELLGLVRAVAPRHAGS</sequence>
<evidence type="ECO:0000256" key="1">
    <source>
        <dbReference type="ARBA" id="ARBA00023015"/>
    </source>
</evidence>
<organism evidence="6 7">
    <name type="scientific">Zhihengliuella salsuginis</name>
    <dbReference type="NCBI Taxonomy" id="578222"/>
    <lineage>
        <taxon>Bacteria</taxon>
        <taxon>Bacillati</taxon>
        <taxon>Actinomycetota</taxon>
        <taxon>Actinomycetes</taxon>
        <taxon>Micrococcales</taxon>
        <taxon>Micrococcaceae</taxon>
        <taxon>Zhihengliuella</taxon>
    </lineage>
</organism>
<name>A0ABQ3GCF0_9MICC</name>
<evidence type="ECO:0000313" key="7">
    <source>
        <dbReference type="Proteomes" id="UP000642819"/>
    </source>
</evidence>
<dbReference type="InterPro" id="IPR036271">
    <property type="entry name" value="Tet_transcr_reg_TetR-rel_C_sf"/>
</dbReference>
<reference evidence="7" key="1">
    <citation type="journal article" date="2019" name="Int. J. Syst. Evol. Microbiol.">
        <title>The Global Catalogue of Microorganisms (GCM) 10K type strain sequencing project: providing services to taxonomists for standard genome sequencing and annotation.</title>
        <authorList>
            <consortium name="The Broad Institute Genomics Platform"/>
            <consortium name="The Broad Institute Genome Sequencing Center for Infectious Disease"/>
            <person name="Wu L."/>
            <person name="Ma J."/>
        </authorList>
    </citation>
    <scope>NUCLEOTIDE SEQUENCE [LARGE SCALE GENOMIC DNA]</scope>
    <source>
        <strain evidence="7">KCTC 19466</strain>
    </source>
</reference>
<dbReference type="EMBL" id="BMXK01000001">
    <property type="protein sequence ID" value="GHD00486.1"/>
    <property type="molecule type" value="Genomic_DNA"/>
</dbReference>
<dbReference type="PANTHER" id="PTHR30055:SF234">
    <property type="entry name" value="HTH-TYPE TRANSCRIPTIONAL REGULATOR BETI"/>
    <property type="match status" value="1"/>
</dbReference>
<protein>
    <submittedName>
        <fullName evidence="6">TetR family transcriptional regulator</fullName>
    </submittedName>
</protein>
<dbReference type="SUPFAM" id="SSF46689">
    <property type="entry name" value="Homeodomain-like"/>
    <property type="match status" value="1"/>
</dbReference>
<evidence type="ECO:0000259" key="5">
    <source>
        <dbReference type="PROSITE" id="PS50977"/>
    </source>
</evidence>
<dbReference type="Pfam" id="PF00440">
    <property type="entry name" value="TetR_N"/>
    <property type="match status" value="1"/>
</dbReference>
<dbReference type="InterPro" id="IPR023772">
    <property type="entry name" value="DNA-bd_HTH_TetR-type_CS"/>
</dbReference>
<gene>
    <name evidence="6" type="ORF">GCM10008096_03860</name>
</gene>
<accession>A0ABQ3GCF0</accession>
<evidence type="ECO:0000256" key="2">
    <source>
        <dbReference type="ARBA" id="ARBA00023125"/>
    </source>
</evidence>
<dbReference type="PANTHER" id="PTHR30055">
    <property type="entry name" value="HTH-TYPE TRANSCRIPTIONAL REGULATOR RUTR"/>
    <property type="match status" value="1"/>
</dbReference>
<feature type="DNA-binding region" description="H-T-H motif" evidence="4">
    <location>
        <begin position="31"/>
        <end position="50"/>
    </location>
</feature>
<proteinExistence type="predicted"/>
<evidence type="ECO:0000313" key="6">
    <source>
        <dbReference type="EMBL" id="GHD00486.1"/>
    </source>
</evidence>
<dbReference type="Gene3D" id="1.10.357.10">
    <property type="entry name" value="Tetracycline Repressor, domain 2"/>
    <property type="match status" value="1"/>
</dbReference>
<dbReference type="Pfam" id="PF17931">
    <property type="entry name" value="TetR_C_23"/>
    <property type="match status" value="1"/>
</dbReference>
<evidence type="ECO:0000256" key="3">
    <source>
        <dbReference type="ARBA" id="ARBA00023163"/>
    </source>
</evidence>
<dbReference type="InterPro" id="IPR041673">
    <property type="entry name" value="TetR_C_23"/>
</dbReference>
<dbReference type="SUPFAM" id="SSF48498">
    <property type="entry name" value="Tetracyclin repressor-like, C-terminal domain"/>
    <property type="match status" value="1"/>
</dbReference>